<reference evidence="2 3" key="1">
    <citation type="journal article" date="2018" name="Front. Plant Sci.">
        <title>Red Clover (Trifolium pratense) and Zigzag Clover (T. medium) - A Picture of Genomic Similarities and Differences.</title>
        <authorList>
            <person name="Dluhosova J."/>
            <person name="Istvanek J."/>
            <person name="Nedelnik J."/>
            <person name="Repkova J."/>
        </authorList>
    </citation>
    <scope>NUCLEOTIDE SEQUENCE [LARGE SCALE GENOMIC DNA]</scope>
    <source>
        <strain evidence="3">cv. 10/8</strain>
        <tissue evidence="2">Leaf</tissue>
    </source>
</reference>
<dbReference type="Proteomes" id="UP000265520">
    <property type="component" value="Unassembled WGS sequence"/>
</dbReference>
<feature type="region of interest" description="Disordered" evidence="1">
    <location>
        <begin position="15"/>
        <end position="42"/>
    </location>
</feature>
<feature type="non-terminal residue" evidence="2">
    <location>
        <position position="42"/>
    </location>
</feature>
<protein>
    <submittedName>
        <fullName evidence="2">Nascent polypeptide-associated complex alpha subunit-like protein</fullName>
    </submittedName>
</protein>
<evidence type="ECO:0000256" key="1">
    <source>
        <dbReference type="SAM" id="MobiDB-lite"/>
    </source>
</evidence>
<comment type="caution">
    <text evidence="2">The sequence shown here is derived from an EMBL/GenBank/DDBJ whole genome shotgun (WGS) entry which is preliminary data.</text>
</comment>
<dbReference type="EMBL" id="LXQA010147415">
    <property type="protein sequence ID" value="MCI25474.1"/>
    <property type="molecule type" value="Genomic_DNA"/>
</dbReference>
<keyword evidence="3" id="KW-1185">Reference proteome</keyword>
<evidence type="ECO:0000313" key="2">
    <source>
        <dbReference type="EMBL" id="MCI25474.1"/>
    </source>
</evidence>
<name>A0A392QNM8_9FABA</name>
<organism evidence="2 3">
    <name type="scientific">Trifolium medium</name>
    <dbReference type="NCBI Taxonomy" id="97028"/>
    <lineage>
        <taxon>Eukaryota</taxon>
        <taxon>Viridiplantae</taxon>
        <taxon>Streptophyta</taxon>
        <taxon>Embryophyta</taxon>
        <taxon>Tracheophyta</taxon>
        <taxon>Spermatophyta</taxon>
        <taxon>Magnoliopsida</taxon>
        <taxon>eudicotyledons</taxon>
        <taxon>Gunneridae</taxon>
        <taxon>Pentapetalae</taxon>
        <taxon>rosids</taxon>
        <taxon>fabids</taxon>
        <taxon>Fabales</taxon>
        <taxon>Fabaceae</taxon>
        <taxon>Papilionoideae</taxon>
        <taxon>50 kb inversion clade</taxon>
        <taxon>NPAAA clade</taxon>
        <taxon>Hologalegina</taxon>
        <taxon>IRL clade</taxon>
        <taxon>Trifolieae</taxon>
        <taxon>Trifolium</taxon>
    </lineage>
</organism>
<dbReference type="AlphaFoldDB" id="A0A392QNM8"/>
<sequence>MMDIQFAIAGLDVDASSRSKQTRSEKKSRKAMLKLGMKSVTG</sequence>
<proteinExistence type="predicted"/>
<accession>A0A392QNM8</accession>
<evidence type="ECO:0000313" key="3">
    <source>
        <dbReference type="Proteomes" id="UP000265520"/>
    </source>
</evidence>